<evidence type="ECO:0000313" key="3">
    <source>
        <dbReference type="Proteomes" id="UP000499080"/>
    </source>
</evidence>
<evidence type="ECO:0000313" key="2">
    <source>
        <dbReference type="EMBL" id="GBM14203.1"/>
    </source>
</evidence>
<reference evidence="2 3" key="1">
    <citation type="journal article" date="2019" name="Sci. Rep.">
        <title>Orb-weaving spider Araneus ventricosus genome elucidates the spidroin gene catalogue.</title>
        <authorList>
            <person name="Kono N."/>
            <person name="Nakamura H."/>
            <person name="Ohtoshi R."/>
            <person name="Moran D.A.P."/>
            <person name="Shinohara A."/>
            <person name="Yoshida Y."/>
            <person name="Fujiwara M."/>
            <person name="Mori M."/>
            <person name="Tomita M."/>
            <person name="Arakawa K."/>
        </authorList>
    </citation>
    <scope>NUCLEOTIDE SEQUENCE [LARGE SCALE GENOMIC DNA]</scope>
</reference>
<name>A0A4Y2DBN9_ARAVE</name>
<accession>A0A4Y2DBN9</accession>
<comment type="caution">
    <text evidence="2">The sequence shown here is derived from an EMBL/GenBank/DDBJ whole genome shotgun (WGS) entry which is preliminary data.</text>
</comment>
<protein>
    <submittedName>
        <fullName evidence="2">Uncharacterized protein</fullName>
    </submittedName>
</protein>
<organism evidence="2 3">
    <name type="scientific">Araneus ventricosus</name>
    <name type="common">Orbweaver spider</name>
    <name type="synonym">Epeira ventricosa</name>
    <dbReference type="NCBI Taxonomy" id="182803"/>
    <lineage>
        <taxon>Eukaryota</taxon>
        <taxon>Metazoa</taxon>
        <taxon>Ecdysozoa</taxon>
        <taxon>Arthropoda</taxon>
        <taxon>Chelicerata</taxon>
        <taxon>Arachnida</taxon>
        <taxon>Araneae</taxon>
        <taxon>Araneomorphae</taxon>
        <taxon>Entelegynae</taxon>
        <taxon>Araneoidea</taxon>
        <taxon>Araneidae</taxon>
        <taxon>Araneus</taxon>
    </lineage>
</organism>
<sequence>GRERLYEMPLKNSISQEPFFLDEWLSSTTHSTLKGTRRKDVRTTSQGKYSRRSERGHHGKPDGL</sequence>
<gene>
    <name evidence="2" type="ORF">AVEN_154311_1</name>
</gene>
<dbReference type="AlphaFoldDB" id="A0A4Y2DBN9"/>
<dbReference type="EMBL" id="BGPR01089151">
    <property type="protein sequence ID" value="GBM14203.1"/>
    <property type="molecule type" value="Genomic_DNA"/>
</dbReference>
<feature type="region of interest" description="Disordered" evidence="1">
    <location>
        <begin position="30"/>
        <end position="64"/>
    </location>
</feature>
<evidence type="ECO:0000256" key="1">
    <source>
        <dbReference type="SAM" id="MobiDB-lite"/>
    </source>
</evidence>
<dbReference type="Proteomes" id="UP000499080">
    <property type="component" value="Unassembled WGS sequence"/>
</dbReference>
<feature type="non-terminal residue" evidence="2">
    <location>
        <position position="1"/>
    </location>
</feature>
<keyword evidence="3" id="KW-1185">Reference proteome</keyword>
<proteinExistence type="predicted"/>